<dbReference type="Pfam" id="PF00069">
    <property type="entry name" value="Pkinase"/>
    <property type="match status" value="1"/>
</dbReference>
<gene>
    <name evidence="2" type="ORF">RJ641_020329</name>
</gene>
<accession>A0AAN8YW94</accession>
<dbReference type="EMBL" id="JBAMMX010000025">
    <property type="protein sequence ID" value="KAK6915212.1"/>
    <property type="molecule type" value="Genomic_DNA"/>
</dbReference>
<evidence type="ECO:0000259" key="1">
    <source>
        <dbReference type="PROSITE" id="PS50011"/>
    </source>
</evidence>
<dbReference type="InterPro" id="IPR000719">
    <property type="entry name" value="Prot_kinase_dom"/>
</dbReference>
<keyword evidence="2" id="KW-0418">Kinase</keyword>
<reference evidence="2 3" key="1">
    <citation type="submission" date="2023-12" db="EMBL/GenBank/DDBJ databases">
        <title>A high-quality genome assembly for Dillenia turbinata (Dilleniales).</title>
        <authorList>
            <person name="Chanderbali A."/>
        </authorList>
    </citation>
    <scope>NUCLEOTIDE SEQUENCE [LARGE SCALE GENOMIC DNA]</scope>
    <source>
        <strain evidence="2">LSX21</strain>
        <tissue evidence="2">Leaf</tissue>
    </source>
</reference>
<dbReference type="GO" id="GO:0005524">
    <property type="term" value="F:ATP binding"/>
    <property type="evidence" value="ECO:0007669"/>
    <property type="project" value="InterPro"/>
</dbReference>
<sequence length="431" mass="48873">MKRRKSAYLWGHPILSTHKIHIEIENEQDKADMYMHAASACGSHPKNGLSVIKKGRKNFAVREKEGIPENWTQTRPYLMKIYNLLLKYCSGGAPNDMIQQSGGRGLPESDVRHYTNSILKGVSDIHDTGYVHCDLKPANIFLVPISDHDVKYVVKIGDFGLAKKYCYQDSKKKTIDPEMRGTSMYLSPEVVADNVQGPPSDIWAVVCIVLQMKVPFPDETSEEAKDFLKRCLVRNHMFSPLCVDDECSMSFFLDDECMVYEWDQACLILLGYQLIAEARCQLPYEIEHARLQYVEYAVISVVLCRRLNLQGTPASLHSDFCIMFSMVDFQAVLAKRHSCSTVAAERQRKTSKEQSVKLWVRGTEGGRSKPSIHRDLRYDIQNSGAYLVDFISFLLCNACLPCLENCRMEGEKNHTSCSSVLRSFPGLVLSI</sequence>
<keyword evidence="2" id="KW-0808">Transferase</keyword>
<dbReference type="Proteomes" id="UP001370490">
    <property type="component" value="Unassembled WGS sequence"/>
</dbReference>
<dbReference type="PROSITE" id="PS00108">
    <property type="entry name" value="PROTEIN_KINASE_ST"/>
    <property type="match status" value="1"/>
</dbReference>
<organism evidence="2 3">
    <name type="scientific">Dillenia turbinata</name>
    <dbReference type="NCBI Taxonomy" id="194707"/>
    <lineage>
        <taxon>Eukaryota</taxon>
        <taxon>Viridiplantae</taxon>
        <taxon>Streptophyta</taxon>
        <taxon>Embryophyta</taxon>
        <taxon>Tracheophyta</taxon>
        <taxon>Spermatophyta</taxon>
        <taxon>Magnoliopsida</taxon>
        <taxon>eudicotyledons</taxon>
        <taxon>Gunneridae</taxon>
        <taxon>Pentapetalae</taxon>
        <taxon>Dilleniales</taxon>
        <taxon>Dilleniaceae</taxon>
        <taxon>Dillenia</taxon>
    </lineage>
</organism>
<evidence type="ECO:0000313" key="3">
    <source>
        <dbReference type="Proteomes" id="UP001370490"/>
    </source>
</evidence>
<dbReference type="GO" id="GO:0007165">
    <property type="term" value="P:signal transduction"/>
    <property type="evidence" value="ECO:0007669"/>
    <property type="project" value="TreeGrafter"/>
</dbReference>
<name>A0AAN8YW94_9MAGN</name>
<keyword evidence="3" id="KW-1185">Reference proteome</keyword>
<protein>
    <submittedName>
        <fullName evidence="2">Protein kinase domain</fullName>
    </submittedName>
</protein>
<dbReference type="InterPro" id="IPR011009">
    <property type="entry name" value="Kinase-like_dom_sf"/>
</dbReference>
<dbReference type="Gene3D" id="1.10.510.10">
    <property type="entry name" value="Transferase(Phosphotransferase) domain 1"/>
    <property type="match status" value="1"/>
</dbReference>
<dbReference type="InterPro" id="IPR052751">
    <property type="entry name" value="Plant_MAPKKK"/>
</dbReference>
<dbReference type="PANTHER" id="PTHR48011:SF56">
    <property type="entry name" value="PROTEIN KINASE DOMAIN-CONTAINING PROTEIN"/>
    <property type="match status" value="1"/>
</dbReference>
<evidence type="ECO:0000313" key="2">
    <source>
        <dbReference type="EMBL" id="KAK6915212.1"/>
    </source>
</evidence>
<comment type="caution">
    <text evidence="2">The sequence shown here is derived from an EMBL/GenBank/DDBJ whole genome shotgun (WGS) entry which is preliminary data.</text>
</comment>
<dbReference type="SMART" id="SM00220">
    <property type="entry name" value="S_TKc"/>
    <property type="match status" value="1"/>
</dbReference>
<dbReference type="GO" id="GO:0004672">
    <property type="term" value="F:protein kinase activity"/>
    <property type="evidence" value="ECO:0007669"/>
    <property type="project" value="InterPro"/>
</dbReference>
<dbReference type="SUPFAM" id="SSF56112">
    <property type="entry name" value="Protein kinase-like (PK-like)"/>
    <property type="match status" value="1"/>
</dbReference>
<dbReference type="AlphaFoldDB" id="A0AAN8YW94"/>
<proteinExistence type="predicted"/>
<dbReference type="InterPro" id="IPR008271">
    <property type="entry name" value="Ser/Thr_kinase_AS"/>
</dbReference>
<feature type="domain" description="Protein kinase" evidence="1">
    <location>
        <begin position="1"/>
        <end position="291"/>
    </location>
</feature>
<dbReference type="PROSITE" id="PS50011">
    <property type="entry name" value="PROTEIN_KINASE_DOM"/>
    <property type="match status" value="1"/>
</dbReference>
<dbReference type="PANTHER" id="PTHR48011">
    <property type="entry name" value="CCR4-NOT TRANSCRIPTIONAL COMPLEX SUBUNIT CAF120-RELATED"/>
    <property type="match status" value="1"/>
</dbReference>